<name>A0A9W6JC22_9HYPH</name>
<gene>
    <name evidence="1" type="ORF">GCM10017643_29940</name>
</gene>
<keyword evidence="2" id="KW-1185">Reference proteome</keyword>
<dbReference type="EMBL" id="BSFJ01000019">
    <property type="protein sequence ID" value="GLK72878.1"/>
    <property type="molecule type" value="Genomic_DNA"/>
</dbReference>
<sequence>MAVGRLRGVVPPGAAGAAIVFVGSAAATAGGETLAEAALVPAAFAAGRAGAGFAAGLLLAGLAAAGLTETGFPAGLAPAALATAGFSTAGLAARLADVTFFAVAGLAGSAEGGESVPDRGLEEGAGIVLLRRLLNACPRG</sequence>
<reference evidence="1" key="1">
    <citation type="journal article" date="2014" name="Int. J. Syst. Evol. Microbiol.">
        <title>Complete genome sequence of Corynebacterium casei LMG S-19264T (=DSM 44701T), isolated from a smear-ripened cheese.</title>
        <authorList>
            <consortium name="US DOE Joint Genome Institute (JGI-PGF)"/>
            <person name="Walter F."/>
            <person name="Albersmeier A."/>
            <person name="Kalinowski J."/>
            <person name="Ruckert C."/>
        </authorList>
    </citation>
    <scope>NUCLEOTIDE SEQUENCE</scope>
    <source>
        <strain evidence="1">VKM B-2484</strain>
    </source>
</reference>
<comment type="caution">
    <text evidence="1">The sequence shown here is derived from an EMBL/GenBank/DDBJ whole genome shotgun (WGS) entry which is preliminary data.</text>
</comment>
<protein>
    <submittedName>
        <fullName evidence="1">Uncharacterized protein</fullName>
    </submittedName>
</protein>
<dbReference type="AlphaFoldDB" id="A0A9W6JC22"/>
<reference evidence="1" key="2">
    <citation type="submission" date="2023-01" db="EMBL/GenBank/DDBJ databases">
        <authorList>
            <person name="Sun Q."/>
            <person name="Evtushenko L."/>
        </authorList>
    </citation>
    <scope>NUCLEOTIDE SEQUENCE</scope>
    <source>
        <strain evidence="1">VKM B-2484</strain>
    </source>
</reference>
<evidence type="ECO:0000313" key="2">
    <source>
        <dbReference type="Proteomes" id="UP001143370"/>
    </source>
</evidence>
<accession>A0A9W6JC22</accession>
<proteinExistence type="predicted"/>
<dbReference type="Proteomes" id="UP001143370">
    <property type="component" value="Unassembled WGS sequence"/>
</dbReference>
<evidence type="ECO:0000313" key="1">
    <source>
        <dbReference type="EMBL" id="GLK72878.1"/>
    </source>
</evidence>
<organism evidence="1 2">
    <name type="scientific">Ancylobacter dichloromethanicus</name>
    <dbReference type="NCBI Taxonomy" id="518825"/>
    <lineage>
        <taxon>Bacteria</taxon>
        <taxon>Pseudomonadati</taxon>
        <taxon>Pseudomonadota</taxon>
        <taxon>Alphaproteobacteria</taxon>
        <taxon>Hyphomicrobiales</taxon>
        <taxon>Xanthobacteraceae</taxon>
        <taxon>Ancylobacter</taxon>
    </lineage>
</organism>